<dbReference type="GO" id="GO:0008270">
    <property type="term" value="F:zinc ion binding"/>
    <property type="evidence" value="ECO:0007669"/>
    <property type="project" value="UniProtKB-KW"/>
</dbReference>
<evidence type="ECO:0000256" key="3">
    <source>
        <dbReference type="ARBA" id="ARBA00022833"/>
    </source>
</evidence>
<dbReference type="InterPro" id="IPR002893">
    <property type="entry name" value="Znf_MYND"/>
</dbReference>
<reference evidence="7 8" key="1">
    <citation type="submission" date="2021-08" db="EMBL/GenBank/DDBJ databases">
        <title>Draft Genome Sequence of Phanerochaete sordida strain YK-624.</title>
        <authorList>
            <person name="Mori T."/>
            <person name="Dohra H."/>
            <person name="Suzuki T."/>
            <person name="Kawagishi H."/>
            <person name="Hirai H."/>
        </authorList>
    </citation>
    <scope>NUCLEOTIDE SEQUENCE [LARGE SCALE GENOMIC DNA]</scope>
    <source>
        <strain evidence="7 8">YK-624</strain>
    </source>
</reference>
<accession>A0A9P3GA84</accession>
<protein>
    <submittedName>
        <fullName evidence="7">Zinc finger MYND domain-containing protein</fullName>
    </submittedName>
</protein>
<evidence type="ECO:0000313" key="8">
    <source>
        <dbReference type="Proteomes" id="UP000703269"/>
    </source>
</evidence>
<sequence length="552" mass="63683">MNLDTQGPLWEAPFYGHDAESTTIGPPVQWTQLFTSLHRHRELSDTTLRRELLLHLGAAEDETWNELWKHGFLKTVLIAASDVYFCAYSKEELLSPDRARRVEIMTYVRWLLFILFLCLRRIVAEDLGQDDTHRSETEIAINLIQSNFSGLWAALWDVRIPFLHPSTANEFDEITRFVGGSYSLYYCIYGCVFTTDTIIGMKNRRLSTDTSSPYIFYLVGWIWVCTNRHSLHMCALEALGSWPGLELSLVPELLAVGPMRHADLLMTLYRDLCDVEVRDQILCNTYRLLLVLLPLQPLAVEPMGYTRILAAYRRQRCFGTPDPAWRDRISRWHFIYVAVAVRGTEINPVDRISEAQLYATITALARWLVPAMEGLDAPWPTDRGVPSLAVTLTRIGRFLGTYAPQQHLAPLRRHTYNVWRTSIAQVDERRLLRGLPQWREPLAIWRRLGRLMPLDARDDSAHEGKERAWGVLERCGWRECDCHVLRPAHPLKLCKGCWVVAYCGDRCQMSDWEMGGHRRVCRRRDRRWKTDGGANRDHSSVSAGEEKTSNAM</sequence>
<keyword evidence="3" id="KW-0862">Zinc</keyword>
<dbReference type="Gene3D" id="6.10.140.2220">
    <property type="match status" value="1"/>
</dbReference>
<keyword evidence="1" id="KW-0479">Metal-binding</keyword>
<dbReference type="PROSITE" id="PS01360">
    <property type="entry name" value="ZF_MYND_1"/>
    <property type="match status" value="1"/>
</dbReference>
<evidence type="ECO:0000256" key="5">
    <source>
        <dbReference type="SAM" id="MobiDB-lite"/>
    </source>
</evidence>
<evidence type="ECO:0000256" key="4">
    <source>
        <dbReference type="PROSITE-ProRule" id="PRU00134"/>
    </source>
</evidence>
<organism evidence="7 8">
    <name type="scientific">Phanerochaete sordida</name>
    <dbReference type="NCBI Taxonomy" id="48140"/>
    <lineage>
        <taxon>Eukaryota</taxon>
        <taxon>Fungi</taxon>
        <taxon>Dikarya</taxon>
        <taxon>Basidiomycota</taxon>
        <taxon>Agaricomycotina</taxon>
        <taxon>Agaricomycetes</taxon>
        <taxon>Polyporales</taxon>
        <taxon>Phanerochaetaceae</taxon>
        <taxon>Phanerochaete</taxon>
    </lineage>
</organism>
<dbReference type="Proteomes" id="UP000703269">
    <property type="component" value="Unassembled WGS sequence"/>
</dbReference>
<gene>
    <name evidence="7" type="ORF">PsYK624_063840</name>
</gene>
<keyword evidence="8" id="KW-1185">Reference proteome</keyword>
<dbReference type="Pfam" id="PF01753">
    <property type="entry name" value="zf-MYND"/>
    <property type="match status" value="1"/>
</dbReference>
<dbReference type="AlphaFoldDB" id="A0A9P3GA84"/>
<evidence type="ECO:0000256" key="2">
    <source>
        <dbReference type="ARBA" id="ARBA00022771"/>
    </source>
</evidence>
<evidence type="ECO:0000313" key="7">
    <source>
        <dbReference type="EMBL" id="GJE90255.1"/>
    </source>
</evidence>
<dbReference type="PROSITE" id="PS50865">
    <property type="entry name" value="ZF_MYND_2"/>
    <property type="match status" value="1"/>
</dbReference>
<feature type="domain" description="MYND-type" evidence="6">
    <location>
        <begin position="472"/>
        <end position="521"/>
    </location>
</feature>
<keyword evidence="2 4" id="KW-0863">Zinc-finger</keyword>
<feature type="region of interest" description="Disordered" evidence="5">
    <location>
        <begin position="529"/>
        <end position="552"/>
    </location>
</feature>
<proteinExistence type="predicted"/>
<evidence type="ECO:0000259" key="6">
    <source>
        <dbReference type="PROSITE" id="PS50865"/>
    </source>
</evidence>
<name>A0A9P3GA84_9APHY</name>
<dbReference type="EMBL" id="BPQB01000016">
    <property type="protein sequence ID" value="GJE90255.1"/>
    <property type="molecule type" value="Genomic_DNA"/>
</dbReference>
<dbReference type="SUPFAM" id="SSF144232">
    <property type="entry name" value="HIT/MYND zinc finger-like"/>
    <property type="match status" value="1"/>
</dbReference>
<evidence type="ECO:0000256" key="1">
    <source>
        <dbReference type="ARBA" id="ARBA00022723"/>
    </source>
</evidence>
<comment type="caution">
    <text evidence="7">The sequence shown here is derived from an EMBL/GenBank/DDBJ whole genome shotgun (WGS) entry which is preliminary data.</text>
</comment>